<evidence type="ECO:0000256" key="3">
    <source>
        <dbReference type="ARBA" id="ARBA00022723"/>
    </source>
</evidence>
<dbReference type="CDD" id="cd00146">
    <property type="entry name" value="PKD"/>
    <property type="match status" value="1"/>
</dbReference>
<feature type="chain" id="PRO_5046296844" description="PKD domain-containing protein" evidence="9">
    <location>
        <begin position="21"/>
        <end position="502"/>
    </location>
</feature>
<gene>
    <name evidence="11" type="ORF">GCM10023188_35520</name>
</gene>
<evidence type="ECO:0000256" key="6">
    <source>
        <dbReference type="ARBA" id="ARBA00022833"/>
    </source>
</evidence>
<dbReference type="CDD" id="cd04275">
    <property type="entry name" value="ZnMc_pappalysin_like"/>
    <property type="match status" value="1"/>
</dbReference>
<keyword evidence="8" id="KW-1015">Disulfide bond</keyword>
<keyword evidence="3" id="KW-0479">Metal-binding</keyword>
<evidence type="ECO:0000256" key="9">
    <source>
        <dbReference type="SAM" id="SignalP"/>
    </source>
</evidence>
<evidence type="ECO:0000313" key="12">
    <source>
        <dbReference type="Proteomes" id="UP001500552"/>
    </source>
</evidence>
<keyword evidence="4 9" id="KW-0732">Signal</keyword>
<dbReference type="Pfam" id="PF00801">
    <property type="entry name" value="PKD"/>
    <property type="match status" value="1"/>
</dbReference>
<proteinExistence type="inferred from homology"/>
<comment type="caution">
    <text evidence="11">The sequence shown here is derived from an EMBL/GenBank/DDBJ whole genome shotgun (WGS) entry which is preliminary data.</text>
</comment>
<dbReference type="InterPro" id="IPR022409">
    <property type="entry name" value="PKD/Chitinase_dom"/>
</dbReference>
<dbReference type="SMART" id="SM00089">
    <property type="entry name" value="PKD"/>
    <property type="match status" value="1"/>
</dbReference>
<reference evidence="12" key="1">
    <citation type="journal article" date="2019" name="Int. J. Syst. Evol. Microbiol.">
        <title>The Global Catalogue of Microorganisms (GCM) 10K type strain sequencing project: providing services to taxonomists for standard genome sequencing and annotation.</title>
        <authorList>
            <consortium name="The Broad Institute Genomics Platform"/>
            <consortium name="The Broad Institute Genome Sequencing Center for Infectious Disease"/>
            <person name="Wu L."/>
            <person name="Ma J."/>
        </authorList>
    </citation>
    <scope>NUCLEOTIDE SEQUENCE [LARGE SCALE GENOMIC DNA]</scope>
    <source>
        <strain evidence="12">JCM 17926</strain>
    </source>
</reference>
<dbReference type="PANTHER" id="PTHR47466:SF1">
    <property type="entry name" value="METALLOPROTEASE MEP1 (AFU_ORTHOLOGUE AFUA_1G07730)-RELATED"/>
    <property type="match status" value="1"/>
</dbReference>
<keyword evidence="12" id="KW-1185">Reference proteome</keyword>
<evidence type="ECO:0000256" key="1">
    <source>
        <dbReference type="ARBA" id="ARBA00008721"/>
    </source>
</evidence>
<dbReference type="InterPro" id="IPR035986">
    <property type="entry name" value="PKD_dom_sf"/>
</dbReference>
<dbReference type="EMBL" id="BAABHC010000021">
    <property type="protein sequence ID" value="GAA4439265.1"/>
    <property type="molecule type" value="Genomic_DNA"/>
</dbReference>
<dbReference type="Proteomes" id="UP001500552">
    <property type="component" value="Unassembled WGS sequence"/>
</dbReference>
<evidence type="ECO:0000259" key="10">
    <source>
        <dbReference type="PROSITE" id="PS50093"/>
    </source>
</evidence>
<evidence type="ECO:0000256" key="5">
    <source>
        <dbReference type="ARBA" id="ARBA00022801"/>
    </source>
</evidence>
<keyword evidence="5" id="KW-0378">Hydrolase</keyword>
<evidence type="ECO:0000256" key="8">
    <source>
        <dbReference type="ARBA" id="ARBA00023157"/>
    </source>
</evidence>
<dbReference type="SUPFAM" id="SSF55486">
    <property type="entry name" value="Metalloproteases ('zincins'), catalytic domain"/>
    <property type="match status" value="1"/>
</dbReference>
<protein>
    <recommendedName>
        <fullName evidence="10">PKD domain-containing protein</fullName>
    </recommendedName>
</protein>
<evidence type="ECO:0000313" key="11">
    <source>
        <dbReference type="EMBL" id="GAA4439265.1"/>
    </source>
</evidence>
<dbReference type="NCBIfam" id="TIGR04183">
    <property type="entry name" value="Por_Secre_tail"/>
    <property type="match status" value="1"/>
</dbReference>
<dbReference type="InterPro" id="IPR024079">
    <property type="entry name" value="MetalloPept_cat_dom_sf"/>
</dbReference>
<dbReference type="SUPFAM" id="SSF49299">
    <property type="entry name" value="PKD domain"/>
    <property type="match status" value="1"/>
</dbReference>
<dbReference type="Pfam" id="PF18962">
    <property type="entry name" value="Por_Secre_tail"/>
    <property type="match status" value="1"/>
</dbReference>
<dbReference type="InterPro" id="IPR008754">
    <property type="entry name" value="Peptidase_M43"/>
</dbReference>
<dbReference type="Gene3D" id="3.40.390.10">
    <property type="entry name" value="Collagenase (Catalytic Domain)"/>
    <property type="match status" value="1"/>
</dbReference>
<keyword evidence="2" id="KW-0645">Protease</keyword>
<keyword evidence="6" id="KW-0862">Zinc</keyword>
<keyword evidence="7" id="KW-0482">Metalloprotease</keyword>
<dbReference type="InterPro" id="IPR026444">
    <property type="entry name" value="Secre_tail"/>
</dbReference>
<accession>A0ABP8LZ43</accession>
<feature type="domain" description="PKD" evidence="10">
    <location>
        <begin position="357"/>
        <end position="427"/>
    </location>
</feature>
<name>A0ABP8LZ43_9BACT</name>
<dbReference type="PANTHER" id="PTHR47466">
    <property type="match status" value="1"/>
</dbReference>
<organism evidence="11 12">
    <name type="scientific">Pontibacter saemangeumensis</name>
    <dbReference type="NCBI Taxonomy" id="1084525"/>
    <lineage>
        <taxon>Bacteria</taxon>
        <taxon>Pseudomonadati</taxon>
        <taxon>Bacteroidota</taxon>
        <taxon>Cytophagia</taxon>
        <taxon>Cytophagales</taxon>
        <taxon>Hymenobacteraceae</taxon>
        <taxon>Pontibacter</taxon>
    </lineage>
</organism>
<dbReference type="PROSITE" id="PS50093">
    <property type="entry name" value="PKD"/>
    <property type="match status" value="1"/>
</dbReference>
<evidence type="ECO:0000256" key="7">
    <source>
        <dbReference type="ARBA" id="ARBA00023049"/>
    </source>
</evidence>
<feature type="signal peptide" evidence="9">
    <location>
        <begin position="1"/>
        <end position="20"/>
    </location>
</feature>
<dbReference type="InterPro" id="IPR013783">
    <property type="entry name" value="Ig-like_fold"/>
</dbReference>
<dbReference type="InterPro" id="IPR000601">
    <property type="entry name" value="PKD_dom"/>
</dbReference>
<dbReference type="Pfam" id="PF05572">
    <property type="entry name" value="Peptidase_M43"/>
    <property type="match status" value="1"/>
</dbReference>
<comment type="similarity">
    <text evidence="1">Belongs to the peptidase M43B family.</text>
</comment>
<sequence>MRTFTLTALLSVSLAIASFAQQPTTAANNRGRTCATEAYMAVQQAQDPGFRARREDLQRKVQQSLAQQGQGQPLQADVVVTIPVVFHVVYNDNSENISDAALLSQLEVLNADFRRLNADTLNTPDYFRSLAADTRIEFCLASVDPEGNLTTGITRTQTTSTFEYAFDNVKYSEKGGVAGWDRDQYLNIWVCNIKGEILGYASPPGARAGVDGVVLHYKAVGAQPANAFDTNYNMGRTATHEVGHWLGLGHVWGNGYSCSDSDGIDDTPNQLAENTGCNTGVKSSCDDSPFGDMYQNYMDYSDDACMNLFTKGQASYMQTMLATSRGNLLNSIACSGTLRSNFKTTSPIDTLAIAGNSIRFTDASVGLRPTTWLWEFEGGIPATSTEQHPVISYPRPGRYSVMLTITNGNHSSTEVKENLIHVTVSDLVVYPNPAPDFITLEQPARVLVRHVELINQTGQVLVSEETKDRVLRLDVRHLPQGIYILRIKSSNGTEVRKVSVLR</sequence>
<evidence type="ECO:0000256" key="2">
    <source>
        <dbReference type="ARBA" id="ARBA00022670"/>
    </source>
</evidence>
<evidence type="ECO:0000256" key="4">
    <source>
        <dbReference type="ARBA" id="ARBA00022729"/>
    </source>
</evidence>
<dbReference type="Gene3D" id="2.60.40.10">
    <property type="entry name" value="Immunoglobulins"/>
    <property type="match status" value="1"/>
</dbReference>